<dbReference type="GO" id="GO:0052621">
    <property type="term" value="F:diguanylate cyclase activity"/>
    <property type="evidence" value="ECO:0007669"/>
    <property type="project" value="UniProtKB-EC"/>
</dbReference>
<dbReference type="InterPro" id="IPR000160">
    <property type="entry name" value="GGDEF_dom"/>
</dbReference>
<dbReference type="PANTHER" id="PTHR45138">
    <property type="entry name" value="REGULATORY COMPONENTS OF SENSORY TRANSDUCTION SYSTEM"/>
    <property type="match status" value="1"/>
</dbReference>
<evidence type="ECO:0000259" key="4">
    <source>
        <dbReference type="PROSITE" id="PS50887"/>
    </source>
</evidence>
<dbReference type="GO" id="GO:0005886">
    <property type="term" value="C:plasma membrane"/>
    <property type="evidence" value="ECO:0007669"/>
    <property type="project" value="TreeGrafter"/>
</dbReference>
<dbReference type="EC" id="2.7.7.65" evidence="1"/>
<feature type="transmembrane region" description="Helical" evidence="3">
    <location>
        <begin position="30"/>
        <end position="50"/>
    </location>
</feature>
<evidence type="ECO:0000256" key="1">
    <source>
        <dbReference type="ARBA" id="ARBA00012528"/>
    </source>
</evidence>
<keyword evidence="3" id="KW-1133">Transmembrane helix</keyword>
<dbReference type="Pfam" id="PF00990">
    <property type="entry name" value="GGDEF"/>
    <property type="match status" value="1"/>
</dbReference>
<reference evidence="5 6" key="1">
    <citation type="submission" date="2019-03" db="EMBL/GenBank/DDBJ databases">
        <title>Genomic Encyclopedia of Type Strains, Phase IV (KMG-IV): sequencing the most valuable type-strain genomes for metagenomic binning, comparative biology and taxonomic classification.</title>
        <authorList>
            <person name="Goeker M."/>
        </authorList>
    </citation>
    <scope>NUCLEOTIDE SEQUENCE [LARGE SCALE GENOMIC DNA]</scope>
    <source>
        <strain evidence="5 6">DSM 16998</strain>
    </source>
</reference>
<evidence type="ECO:0000256" key="2">
    <source>
        <dbReference type="ARBA" id="ARBA00034247"/>
    </source>
</evidence>
<comment type="catalytic activity">
    <reaction evidence="2">
        <text>2 GTP = 3',3'-c-di-GMP + 2 diphosphate</text>
        <dbReference type="Rhea" id="RHEA:24898"/>
        <dbReference type="ChEBI" id="CHEBI:33019"/>
        <dbReference type="ChEBI" id="CHEBI:37565"/>
        <dbReference type="ChEBI" id="CHEBI:58805"/>
        <dbReference type="EC" id="2.7.7.65"/>
    </reaction>
</comment>
<dbReference type="SUPFAM" id="SSF55073">
    <property type="entry name" value="Nucleotide cyclase"/>
    <property type="match status" value="1"/>
</dbReference>
<dbReference type="FunFam" id="3.30.70.270:FF:000001">
    <property type="entry name" value="Diguanylate cyclase domain protein"/>
    <property type="match status" value="1"/>
</dbReference>
<dbReference type="InterPro" id="IPR050469">
    <property type="entry name" value="Diguanylate_Cyclase"/>
</dbReference>
<keyword evidence="3" id="KW-0472">Membrane</keyword>
<dbReference type="InterPro" id="IPR043128">
    <property type="entry name" value="Rev_trsase/Diguanyl_cyclase"/>
</dbReference>
<dbReference type="InterPro" id="IPR029787">
    <property type="entry name" value="Nucleotide_cyclase"/>
</dbReference>
<dbReference type="NCBIfam" id="TIGR00254">
    <property type="entry name" value="GGDEF"/>
    <property type="match status" value="1"/>
</dbReference>
<dbReference type="PROSITE" id="PS50887">
    <property type="entry name" value="GGDEF"/>
    <property type="match status" value="1"/>
</dbReference>
<dbReference type="CDD" id="cd01949">
    <property type="entry name" value="GGDEF"/>
    <property type="match status" value="1"/>
</dbReference>
<dbReference type="EMBL" id="SNXS01000001">
    <property type="protein sequence ID" value="TDP74912.1"/>
    <property type="molecule type" value="Genomic_DNA"/>
</dbReference>
<protein>
    <recommendedName>
        <fullName evidence="1">diguanylate cyclase</fullName>
        <ecNumber evidence="1">2.7.7.65</ecNumber>
    </recommendedName>
</protein>
<comment type="caution">
    <text evidence="5">The sequence shown here is derived from an EMBL/GenBank/DDBJ whole genome shotgun (WGS) entry which is preliminary data.</text>
</comment>
<keyword evidence="6" id="KW-1185">Reference proteome</keyword>
<feature type="domain" description="GGDEF" evidence="4">
    <location>
        <begin position="125"/>
        <end position="258"/>
    </location>
</feature>
<proteinExistence type="predicted"/>
<dbReference type="PANTHER" id="PTHR45138:SF9">
    <property type="entry name" value="DIGUANYLATE CYCLASE DGCM-RELATED"/>
    <property type="match status" value="1"/>
</dbReference>
<dbReference type="Proteomes" id="UP000295361">
    <property type="component" value="Unassembled WGS sequence"/>
</dbReference>
<accession>A0A4R6QUW2</accession>
<sequence>MLPPKSAPPVWLPWLSRLVLRLGVGRSTALLTLLAWAGAVALSQLAITLIGQGDRWLAALFSSICCLVITPVLGFACMRLVSHLDLEHGHMRRLATRDGLTGVYNRRHFLDLLEREWSRAQRYDTAAAMLLLDVDHFKNINDQFGHLCGDAMLKAVAEALLDILRQPDVLARFGGEEFIVFLPQTDPLGAIDVAERMRDCIERLSLDWEGKSVSVTISVGVAAMRPEHVTVDHLIHDADVALYAAKAAGRNCVRAGDGLFAGKPSYQRT</sequence>
<feature type="transmembrane region" description="Helical" evidence="3">
    <location>
        <begin position="56"/>
        <end position="81"/>
    </location>
</feature>
<dbReference type="SMART" id="SM00267">
    <property type="entry name" value="GGDEF"/>
    <property type="match status" value="1"/>
</dbReference>
<dbReference type="Gene3D" id="3.30.70.270">
    <property type="match status" value="1"/>
</dbReference>
<dbReference type="RefSeq" id="WP_133699502.1">
    <property type="nucleotide sequence ID" value="NZ_SNXS01000001.1"/>
</dbReference>
<dbReference type="InParanoid" id="A0A4R6QUW2"/>
<organism evidence="5 6">
    <name type="scientific">Roseateles toxinivorans</name>
    <dbReference type="NCBI Taxonomy" id="270368"/>
    <lineage>
        <taxon>Bacteria</taxon>
        <taxon>Pseudomonadati</taxon>
        <taxon>Pseudomonadota</taxon>
        <taxon>Betaproteobacteria</taxon>
        <taxon>Burkholderiales</taxon>
        <taxon>Sphaerotilaceae</taxon>
        <taxon>Roseateles</taxon>
    </lineage>
</organism>
<dbReference type="GO" id="GO:0043709">
    <property type="term" value="P:cell adhesion involved in single-species biofilm formation"/>
    <property type="evidence" value="ECO:0007669"/>
    <property type="project" value="TreeGrafter"/>
</dbReference>
<keyword evidence="3" id="KW-0812">Transmembrane</keyword>
<gene>
    <name evidence="5" type="ORF">DES47_101982</name>
</gene>
<dbReference type="OrthoDB" id="9813903at2"/>
<dbReference type="AlphaFoldDB" id="A0A4R6QUW2"/>
<dbReference type="GO" id="GO:1902201">
    <property type="term" value="P:negative regulation of bacterial-type flagellum-dependent cell motility"/>
    <property type="evidence" value="ECO:0007669"/>
    <property type="project" value="TreeGrafter"/>
</dbReference>
<evidence type="ECO:0000313" key="5">
    <source>
        <dbReference type="EMBL" id="TDP74912.1"/>
    </source>
</evidence>
<name>A0A4R6QUW2_9BURK</name>
<evidence type="ECO:0000256" key="3">
    <source>
        <dbReference type="SAM" id="Phobius"/>
    </source>
</evidence>
<dbReference type="FunCoup" id="A0A4R6QUW2">
    <property type="interactions" value="170"/>
</dbReference>
<evidence type="ECO:0000313" key="6">
    <source>
        <dbReference type="Proteomes" id="UP000295361"/>
    </source>
</evidence>